<feature type="non-terminal residue" evidence="3">
    <location>
        <position position="1"/>
    </location>
</feature>
<dbReference type="InterPro" id="IPR036291">
    <property type="entry name" value="NAD(P)-bd_dom_sf"/>
</dbReference>
<dbReference type="SUPFAM" id="SSF51735">
    <property type="entry name" value="NAD(P)-binding Rossmann-fold domains"/>
    <property type="match status" value="1"/>
</dbReference>
<dbReference type="InterPro" id="IPR015896">
    <property type="entry name" value="4pyrrol_synth_GluRdtase_dimer"/>
</dbReference>
<feature type="domain" description="Tetrapyrrole biosynthesis glutamyl-tRNA reductase dimerisation" evidence="1">
    <location>
        <begin position="167"/>
        <end position="266"/>
    </location>
</feature>
<organism evidence="3">
    <name type="scientific">uncultured Friedmanniella sp</name>
    <dbReference type="NCBI Taxonomy" id="335381"/>
    <lineage>
        <taxon>Bacteria</taxon>
        <taxon>Bacillati</taxon>
        <taxon>Actinomycetota</taxon>
        <taxon>Actinomycetes</taxon>
        <taxon>Propionibacteriales</taxon>
        <taxon>Nocardioidaceae</taxon>
        <taxon>Friedmanniella</taxon>
        <taxon>environmental samples</taxon>
    </lineage>
</organism>
<feature type="domain" description="Quinate/shikimate 5-dehydrogenase/glutamyl-tRNA reductase" evidence="2">
    <location>
        <begin position="35"/>
        <end position="152"/>
    </location>
</feature>
<dbReference type="EC" id="1.2.1.70" evidence="3"/>
<dbReference type="Pfam" id="PF00745">
    <property type="entry name" value="GlutR_dimer"/>
    <property type="match status" value="1"/>
</dbReference>
<reference evidence="3" key="1">
    <citation type="submission" date="2020-02" db="EMBL/GenBank/DDBJ databases">
        <authorList>
            <person name="Meier V. D."/>
        </authorList>
    </citation>
    <scope>NUCLEOTIDE SEQUENCE</scope>
    <source>
        <strain evidence="3">AVDCRST_MAG48</strain>
    </source>
</reference>
<dbReference type="PANTHER" id="PTHR43013:SF1">
    <property type="entry name" value="GLUTAMYL-TRNA REDUCTASE"/>
    <property type="match status" value="1"/>
</dbReference>
<evidence type="ECO:0000313" key="3">
    <source>
        <dbReference type="EMBL" id="CAA9308154.1"/>
    </source>
</evidence>
<name>A0A6J4KLW3_9ACTN</name>
<accession>A0A6J4KLW3</accession>
<dbReference type="InterPro" id="IPR036453">
    <property type="entry name" value="GluRdtase_dimer_dom_sf"/>
</dbReference>
<dbReference type="GO" id="GO:0008883">
    <property type="term" value="F:glutamyl-tRNA reductase activity"/>
    <property type="evidence" value="ECO:0007669"/>
    <property type="project" value="UniProtKB-EC"/>
</dbReference>
<protein>
    <submittedName>
        <fullName evidence="3">Glutamyl-tRNA reductase</fullName>
        <ecNumber evidence="3">1.2.1.70</ecNumber>
    </submittedName>
</protein>
<dbReference type="AlphaFoldDB" id="A0A6J4KLW3"/>
<evidence type="ECO:0000259" key="1">
    <source>
        <dbReference type="Pfam" id="PF00745"/>
    </source>
</evidence>
<dbReference type="EMBL" id="CADCTS010000270">
    <property type="protein sequence ID" value="CAA9308154.1"/>
    <property type="molecule type" value="Genomic_DNA"/>
</dbReference>
<dbReference type="Gene3D" id="3.40.50.720">
    <property type="entry name" value="NAD(P)-binding Rossmann-like Domain"/>
    <property type="match status" value="1"/>
</dbReference>
<keyword evidence="3" id="KW-0560">Oxidoreductase</keyword>
<dbReference type="InterPro" id="IPR006151">
    <property type="entry name" value="Shikm_DH/Glu-tRNA_Rdtase"/>
</dbReference>
<gene>
    <name evidence="3" type="ORF">AVDCRST_MAG48-1849</name>
</gene>
<dbReference type="Pfam" id="PF01488">
    <property type="entry name" value="Shikimate_DH"/>
    <property type="match status" value="1"/>
</dbReference>
<dbReference type="SUPFAM" id="SSF69075">
    <property type="entry name" value="Glutamyl tRNA-reductase dimerization domain"/>
    <property type="match status" value="1"/>
</dbReference>
<proteinExistence type="predicted"/>
<dbReference type="GO" id="GO:0050661">
    <property type="term" value="F:NADP binding"/>
    <property type="evidence" value="ECO:0007669"/>
    <property type="project" value="InterPro"/>
</dbReference>
<dbReference type="PANTHER" id="PTHR43013">
    <property type="entry name" value="GLUTAMYL-TRNA REDUCTASE"/>
    <property type="match status" value="1"/>
</dbReference>
<evidence type="ECO:0000259" key="2">
    <source>
        <dbReference type="Pfam" id="PF01488"/>
    </source>
</evidence>
<sequence>QALRVGKRVQTETGIGSAGRSLVTAADDLLALERGSLEGRRVLVVGAGQTAGPAARTAAAAGAHVSCANRTLAKAERLAEAVGGRAVPLDQLDAALAGTDVLVTCTGARSMTIGADQLAGTPVAGVVDLALPPDVSEDVHGLGISLVNLDRLVAGRDDDTGSTEVAEARALVRAEVRDFLGLRRAAQVAPTVVALRSMASEVVAGEMARLSTRLPTLDDRERDEVQRTVRRVVDKLLHQPTVRVQALSTDPDAVDYAAALRELFALDPQTVAAVMSAEVPSA</sequence>
<dbReference type="GO" id="GO:0019353">
    <property type="term" value="P:protoporphyrinogen IX biosynthetic process from glutamate"/>
    <property type="evidence" value="ECO:0007669"/>
    <property type="project" value="TreeGrafter"/>
</dbReference>